<dbReference type="EMBL" id="BSYO01000002">
    <property type="protein sequence ID" value="GMH01014.1"/>
    <property type="molecule type" value="Genomic_DNA"/>
</dbReference>
<comment type="caution">
    <text evidence="1">The sequence shown here is derived from an EMBL/GenBank/DDBJ whole genome shotgun (WGS) entry which is preliminary data.</text>
</comment>
<evidence type="ECO:0000313" key="1">
    <source>
        <dbReference type="EMBL" id="GMH01014.1"/>
    </source>
</evidence>
<sequence>MAAMRLITPGYIYTNHHPRLLNTSFPQRLKQLIFLRGLTQLIIAYLSSAFNATQLLFFMSAKATGLSAIAMASHFIRSMGIDRSFSSIGVRSYWQPANYVSAEQFFEREFGPFGYSFWPVNNVLTILLPNSTLAG</sequence>
<keyword evidence="2" id="KW-1185">Reference proteome</keyword>
<proteinExistence type="predicted"/>
<name>A0AAD3PA44_NEPGR</name>
<gene>
    <name evidence="1" type="ORF">Nepgr_002853</name>
</gene>
<evidence type="ECO:0000313" key="2">
    <source>
        <dbReference type="Proteomes" id="UP001279734"/>
    </source>
</evidence>
<organism evidence="1 2">
    <name type="scientific">Nepenthes gracilis</name>
    <name type="common">Slender pitcher plant</name>
    <dbReference type="NCBI Taxonomy" id="150966"/>
    <lineage>
        <taxon>Eukaryota</taxon>
        <taxon>Viridiplantae</taxon>
        <taxon>Streptophyta</taxon>
        <taxon>Embryophyta</taxon>
        <taxon>Tracheophyta</taxon>
        <taxon>Spermatophyta</taxon>
        <taxon>Magnoliopsida</taxon>
        <taxon>eudicotyledons</taxon>
        <taxon>Gunneridae</taxon>
        <taxon>Pentapetalae</taxon>
        <taxon>Caryophyllales</taxon>
        <taxon>Nepenthaceae</taxon>
        <taxon>Nepenthes</taxon>
    </lineage>
</organism>
<dbReference type="AlphaFoldDB" id="A0AAD3PA44"/>
<reference evidence="1" key="1">
    <citation type="submission" date="2023-05" db="EMBL/GenBank/DDBJ databases">
        <title>Nepenthes gracilis genome sequencing.</title>
        <authorList>
            <person name="Fukushima K."/>
        </authorList>
    </citation>
    <scope>NUCLEOTIDE SEQUENCE</scope>
    <source>
        <strain evidence="1">SING2019-196</strain>
    </source>
</reference>
<dbReference type="Proteomes" id="UP001279734">
    <property type="component" value="Unassembled WGS sequence"/>
</dbReference>
<accession>A0AAD3PA44</accession>
<protein>
    <submittedName>
        <fullName evidence="1">Uncharacterized protein</fullName>
    </submittedName>
</protein>